<keyword evidence="6" id="KW-1185">Reference proteome</keyword>
<dbReference type="EMBL" id="NMUH01000815">
    <property type="protein sequence ID" value="MQL85232.1"/>
    <property type="molecule type" value="Genomic_DNA"/>
</dbReference>
<evidence type="ECO:0000313" key="6">
    <source>
        <dbReference type="Proteomes" id="UP000652761"/>
    </source>
</evidence>
<evidence type="ECO:0008006" key="7">
    <source>
        <dbReference type="Google" id="ProtNLM"/>
    </source>
</evidence>
<dbReference type="GO" id="GO:0003723">
    <property type="term" value="F:RNA binding"/>
    <property type="evidence" value="ECO:0007669"/>
    <property type="project" value="InterPro"/>
</dbReference>
<evidence type="ECO:0000256" key="3">
    <source>
        <dbReference type="PROSITE-ProRule" id="PRU00708"/>
    </source>
</evidence>
<keyword evidence="2" id="KW-0677">Repeat</keyword>
<dbReference type="InterPro" id="IPR046960">
    <property type="entry name" value="PPR_At4g14850-like_plant"/>
</dbReference>
<feature type="compositionally biased region" description="Basic and acidic residues" evidence="4">
    <location>
        <begin position="573"/>
        <end position="583"/>
    </location>
</feature>
<evidence type="ECO:0000256" key="4">
    <source>
        <dbReference type="SAM" id="MobiDB-lite"/>
    </source>
</evidence>
<feature type="repeat" description="PPR" evidence="3">
    <location>
        <begin position="241"/>
        <end position="275"/>
    </location>
</feature>
<dbReference type="InterPro" id="IPR046848">
    <property type="entry name" value="E_motif"/>
</dbReference>
<dbReference type="PANTHER" id="PTHR47926">
    <property type="entry name" value="PENTATRICOPEPTIDE REPEAT-CONTAINING PROTEIN"/>
    <property type="match status" value="1"/>
</dbReference>
<dbReference type="SUPFAM" id="SSF48452">
    <property type="entry name" value="TPR-like"/>
    <property type="match status" value="1"/>
</dbReference>
<reference evidence="5" key="1">
    <citation type="submission" date="2017-07" db="EMBL/GenBank/DDBJ databases">
        <title>Taro Niue Genome Assembly and Annotation.</title>
        <authorList>
            <person name="Atibalentja N."/>
            <person name="Keating K."/>
            <person name="Fields C.J."/>
        </authorList>
    </citation>
    <scope>NUCLEOTIDE SEQUENCE</scope>
    <source>
        <strain evidence="5">Niue_2</strain>
        <tissue evidence="5">Leaf</tissue>
    </source>
</reference>
<feature type="region of interest" description="Disordered" evidence="4">
    <location>
        <begin position="551"/>
        <end position="583"/>
    </location>
</feature>
<feature type="repeat" description="PPR" evidence="3">
    <location>
        <begin position="342"/>
        <end position="376"/>
    </location>
</feature>
<dbReference type="Gene3D" id="1.25.40.10">
    <property type="entry name" value="Tetratricopeptide repeat domain"/>
    <property type="match status" value="4"/>
</dbReference>
<dbReference type="InterPro" id="IPR011990">
    <property type="entry name" value="TPR-like_helical_dom_sf"/>
</dbReference>
<proteinExistence type="inferred from homology"/>
<dbReference type="Pfam" id="PF13812">
    <property type="entry name" value="PPR_3"/>
    <property type="match status" value="1"/>
</dbReference>
<comment type="caution">
    <text evidence="5">The sequence shown here is derived from an EMBL/GenBank/DDBJ whole genome shotgun (WGS) entry which is preliminary data.</text>
</comment>
<dbReference type="PROSITE" id="PS51375">
    <property type="entry name" value="PPR"/>
    <property type="match status" value="5"/>
</dbReference>
<sequence length="583" mass="65716">MEHHHIIVLLRNISSLKELKQTHAFVTKVGLLRHALLLNKLVILAALPRWGSLEYALSVFASAPAQNHVLFNTMIKAYSRSMFPAEAVHLYNQMCLKNVTSDRLTYPFVLKALGRVCLIEGCQRWELSLARKGAEVHGRIWRSGLNCDLFVENSLIFMYSQLGRIVDARQVFDQMKQRNIVSWNTMIAAYERCNDLSSADSLLQVVPERDVTSWNMVIMRHVRLGDIRGARRIFEEMPERDTISWNSMITGYSQVKDYAGALELFNQMQSQSVEPTEMTVVSVLHACAEIGALETGRRIHSYMKRNGFKVEGIMGNALLDMYAKCGNLKLARQVFRDIGMKHVSHWNSMIVALAVHGHSEEALELFSSMEKTSSGAAKPNRITFLGVLLACSHKGLVEEGRSFFRKMVRQYNIEPDIKHYGCMVDLLSRRGMLVEAYEFIKTMPFKANGVLWKMLLAACRCRGNVQMAEAAFRELCQIEDPVDGHFVLLSNVYAGAQKWEDVGQLRSEMMRWAISKQPGWTGGLGTVGTPNPGDPLRSGLDPHLIRLDPMRSSARRGARDNWRGKGGGLHGETGAEREEGGRT</sequence>
<feature type="repeat" description="PPR" evidence="3">
    <location>
        <begin position="148"/>
        <end position="182"/>
    </location>
</feature>
<gene>
    <name evidence="5" type="ORF">Taro_017758</name>
</gene>
<comment type="similarity">
    <text evidence="1">Belongs to the PPR family. PCMP-H subfamily.</text>
</comment>
<dbReference type="AlphaFoldDB" id="A0A843UGZ7"/>
<dbReference type="Pfam" id="PF13041">
    <property type="entry name" value="PPR_2"/>
    <property type="match status" value="2"/>
</dbReference>
<dbReference type="OrthoDB" id="185373at2759"/>
<dbReference type="Pfam" id="PF20431">
    <property type="entry name" value="E_motif"/>
    <property type="match status" value="1"/>
</dbReference>
<name>A0A843UGZ7_COLES</name>
<dbReference type="FunFam" id="1.25.40.10:FF:000333">
    <property type="entry name" value="Pentatricopeptide repeat-containing protein"/>
    <property type="match status" value="1"/>
</dbReference>
<dbReference type="InterPro" id="IPR002885">
    <property type="entry name" value="PPR_rpt"/>
</dbReference>
<feature type="repeat" description="PPR" evidence="3">
    <location>
        <begin position="210"/>
        <end position="240"/>
    </location>
</feature>
<dbReference type="Proteomes" id="UP000652761">
    <property type="component" value="Unassembled WGS sequence"/>
</dbReference>
<feature type="repeat" description="PPR" evidence="3">
    <location>
        <begin position="67"/>
        <end position="101"/>
    </location>
</feature>
<dbReference type="NCBIfam" id="TIGR00756">
    <property type="entry name" value="PPR"/>
    <property type="match status" value="5"/>
</dbReference>
<dbReference type="Pfam" id="PF01535">
    <property type="entry name" value="PPR"/>
    <property type="match status" value="6"/>
</dbReference>
<evidence type="ECO:0000256" key="1">
    <source>
        <dbReference type="ARBA" id="ARBA00006643"/>
    </source>
</evidence>
<dbReference type="FunFam" id="1.25.40.10:FF:000184">
    <property type="entry name" value="Pentatricopeptide repeat-containing protein, chloroplastic"/>
    <property type="match status" value="1"/>
</dbReference>
<organism evidence="5 6">
    <name type="scientific">Colocasia esculenta</name>
    <name type="common">Wild taro</name>
    <name type="synonym">Arum esculentum</name>
    <dbReference type="NCBI Taxonomy" id="4460"/>
    <lineage>
        <taxon>Eukaryota</taxon>
        <taxon>Viridiplantae</taxon>
        <taxon>Streptophyta</taxon>
        <taxon>Embryophyta</taxon>
        <taxon>Tracheophyta</taxon>
        <taxon>Spermatophyta</taxon>
        <taxon>Magnoliopsida</taxon>
        <taxon>Liliopsida</taxon>
        <taxon>Araceae</taxon>
        <taxon>Aroideae</taxon>
        <taxon>Colocasieae</taxon>
        <taxon>Colocasia</taxon>
    </lineage>
</organism>
<dbReference type="GO" id="GO:0009451">
    <property type="term" value="P:RNA modification"/>
    <property type="evidence" value="ECO:0007669"/>
    <property type="project" value="InterPro"/>
</dbReference>
<protein>
    <recommendedName>
        <fullName evidence="7">Pentatricopeptide repeat-containing protein</fullName>
    </recommendedName>
</protein>
<evidence type="ECO:0000313" key="5">
    <source>
        <dbReference type="EMBL" id="MQL85232.1"/>
    </source>
</evidence>
<accession>A0A843UGZ7</accession>
<evidence type="ECO:0000256" key="2">
    <source>
        <dbReference type="ARBA" id="ARBA00022737"/>
    </source>
</evidence>